<dbReference type="EMBL" id="CP056070">
    <property type="protein sequence ID" value="UKK01545.2"/>
    <property type="molecule type" value="Genomic_DNA"/>
</dbReference>
<organism evidence="3 4">
    <name type="scientific">Theileria orientalis</name>
    <dbReference type="NCBI Taxonomy" id="68886"/>
    <lineage>
        <taxon>Eukaryota</taxon>
        <taxon>Sar</taxon>
        <taxon>Alveolata</taxon>
        <taxon>Apicomplexa</taxon>
        <taxon>Aconoidasida</taxon>
        <taxon>Piroplasmida</taxon>
        <taxon>Theileriidae</taxon>
        <taxon>Theileria</taxon>
    </lineage>
</organism>
<proteinExistence type="predicted"/>
<feature type="transmembrane region" description="Helical" evidence="2">
    <location>
        <begin position="54"/>
        <end position="75"/>
    </location>
</feature>
<feature type="transmembrane region" description="Helical" evidence="2">
    <location>
        <begin position="611"/>
        <end position="633"/>
    </location>
</feature>
<feature type="transmembrane region" description="Helical" evidence="2">
    <location>
        <begin position="804"/>
        <end position="821"/>
    </location>
</feature>
<protein>
    <submittedName>
        <fullName evidence="3">Uncharacterized protein</fullName>
    </submittedName>
</protein>
<feature type="transmembrane region" description="Helical" evidence="2">
    <location>
        <begin position="555"/>
        <end position="575"/>
    </location>
</feature>
<sequence>MGLEFRNSKTNFLSVSGILLLFCFQQFILYYSIYYLKRVNVVLYTLIIDVPLDMLLSFFGLYVTPIVFLLFNNASKCSLFQDKSIVSVDELLHSDLGLSTTIDLWDLILMFSHLLKYYKVEVKEGTNLIIKANLFVIFIIFVLTTIFLLGLVIPTVDGDYKVEDRFKTNIFNEAVRLFIKFVKMFSRTTTLDYKKNSEALKDTTNLKSVDEGAGSLDMYTMAKFTFIIGFFLVDIPFLCYRLYILVKYNVFSLLLYKNFIFLFLRPYRLNMSQLAERDTAKGVQTAFLNTDLLSVNRDKRGGRDRDARDRKGNSVSFNLLDESEEDSESQMLKRYSRKGSMRRKRTKAFKSALLPKLLTKLSFNQPRPHTKSDPIHLSSKLFNMAFHMRLAGEAGGRADGNLGDGPNSRVGLFRRWSSYVSEGTMRDGMAKHGSTDSVEYLDGASEHAKHEYKMYVLKILKRSKVLPIKSFPVSIILRHWCHFMFSKFKRFEHTLFVNISCFMELKLNQIMLLGTFLFSVVPRVVLVFLYYSLDVRSPRDIVSNFSKGASFMEKFMLEMCFGFSFVVFVLFLYSCKVYDSLFSFARDLLNLYSMMVCLHCFKSILREYDLTWLLFVFLLHPAYITISFVVNVVPFKTTSGSGSGSTSSIGNGIGGGGGKLHFRSVGSDDTIGVHIDSDGTTKVVSNGSNNSTNATSVNNANMSKNTMINTNSNTSTNTNNNTNTKTNTNTNTGTNSNSNNNNSNSAHDDTLPNQRAIRAKMLSLKVVYFLLKFSIGPVTLNHLLCSLDMVQTFKIHDSLLYSQWSHFFYSFFFRILCCFNLDSKSSTLVLLVDLVLFFLYNAMSQSVRSLMFRKYEVNFIVMRLLGLLRFDWDDRESLSENCVTFADVDKYIKLQGLFSSPGIIIPPFV</sequence>
<feature type="transmembrane region" description="Helical" evidence="2">
    <location>
        <begin position="224"/>
        <end position="244"/>
    </location>
</feature>
<gene>
    <name evidence="3" type="ORF">MACK_002362</name>
</gene>
<evidence type="ECO:0000313" key="3">
    <source>
        <dbReference type="EMBL" id="UKK01545.2"/>
    </source>
</evidence>
<keyword evidence="2" id="KW-0472">Membrane</keyword>
<feature type="region of interest" description="Disordered" evidence="1">
    <location>
        <begin position="682"/>
        <end position="750"/>
    </location>
</feature>
<name>A0A976MBX9_THEOR</name>
<feature type="transmembrane region" description="Helical" evidence="2">
    <location>
        <begin position="510"/>
        <end position="531"/>
    </location>
</feature>
<keyword evidence="2" id="KW-0812">Transmembrane</keyword>
<dbReference type="Proteomes" id="UP000244811">
    <property type="component" value="Chromosome 3"/>
</dbReference>
<feature type="transmembrane region" description="Helical" evidence="2">
    <location>
        <begin position="766"/>
        <end position="784"/>
    </location>
</feature>
<feature type="compositionally biased region" description="Low complexity" evidence="1">
    <location>
        <begin position="682"/>
        <end position="745"/>
    </location>
</feature>
<feature type="transmembrane region" description="Helical" evidence="2">
    <location>
        <begin position="12"/>
        <end position="34"/>
    </location>
</feature>
<feature type="transmembrane region" description="Helical" evidence="2">
    <location>
        <begin position="250"/>
        <end position="267"/>
    </location>
</feature>
<feature type="transmembrane region" description="Helical" evidence="2">
    <location>
        <begin position="135"/>
        <end position="156"/>
    </location>
</feature>
<evidence type="ECO:0000256" key="1">
    <source>
        <dbReference type="SAM" id="MobiDB-lite"/>
    </source>
</evidence>
<evidence type="ECO:0000313" key="4">
    <source>
        <dbReference type="Proteomes" id="UP000244811"/>
    </source>
</evidence>
<dbReference type="AlphaFoldDB" id="A0A976MBX9"/>
<reference evidence="3" key="1">
    <citation type="submission" date="2022-07" db="EMBL/GenBank/DDBJ databases">
        <title>Evaluation of T. orientalis genome assembly methods using nanopore sequencing and analysis of variation between genomes.</title>
        <authorList>
            <person name="Yam J."/>
            <person name="Micallef M.L."/>
            <person name="Liu M."/>
            <person name="Djordjevic S.P."/>
            <person name="Bogema D.R."/>
            <person name="Jenkins C."/>
        </authorList>
    </citation>
    <scope>NUCLEOTIDE SEQUENCE</scope>
    <source>
        <strain evidence="3">Goon Nure</strain>
    </source>
</reference>
<keyword evidence="2" id="KW-1133">Transmembrane helix</keyword>
<feature type="transmembrane region" description="Helical" evidence="2">
    <location>
        <begin position="828"/>
        <end position="844"/>
    </location>
</feature>
<accession>A0A976MBX9</accession>
<evidence type="ECO:0000256" key="2">
    <source>
        <dbReference type="SAM" id="Phobius"/>
    </source>
</evidence>